<comment type="caution">
    <text evidence="1">The sequence shown here is derived from an EMBL/GenBank/DDBJ whole genome shotgun (WGS) entry which is preliminary data.</text>
</comment>
<dbReference type="eggNOG" id="ENOG5030RHT">
    <property type="taxonomic scope" value="Bacteria"/>
</dbReference>
<keyword evidence="2" id="KW-1185">Reference proteome</keyword>
<dbReference type="AlphaFoldDB" id="A3V5N8"/>
<dbReference type="HOGENOM" id="CLU_203940_0_0_5"/>
<proteinExistence type="predicted"/>
<dbReference type="STRING" id="314232.SKA53_03973"/>
<evidence type="ECO:0000313" key="1">
    <source>
        <dbReference type="EMBL" id="EAQ06212.1"/>
    </source>
</evidence>
<reference evidence="1 2" key="1">
    <citation type="submission" date="2006-01" db="EMBL/GenBank/DDBJ databases">
        <authorList>
            <person name="Hagstrom A."/>
            <person name="Ferriera S."/>
            <person name="Johnson J."/>
            <person name="Kravitz S."/>
            <person name="Halpern A."/>
            <person name="Remington K."/>
            <person name="Beeson K."/>
            <person name="Tran B."/>
            <person name="Rogers Y.-H."/>
            <person name="Friedman R."/>
            <person name="Venter J.C."/>
        </authorList>
    </citation>
    <scope>NUCLEOTIDE SEQUENCE [LARGE SCALE GENOMIC DNA]</scope>
    <source>
        <strain evidence="1 2">SKA53</strain>
    </source>
</reference>
<name>A3V5N8_9RHOB</name>
<accession>A3V5N8</accession>
<dbReference type="EMBL" id="AAMS01000005">
    <property type="protein sequence ID" value="EAQ06212.1"/>
    <property type="molecule type" value="Genomic_DNA"/>
</dbReference>
<sequence>MWRFLKLLIFLIILLAVGFVGYAYIGPVVFPSDFAAPAQEVTRPVTLDAN</sequence>
<evidence type="ECO:0000313" key="2">
    <source>
        <dbReference type="Proteomes" id="UP000004507"/>
    </source>
</evidence>
<dbReference type="Proteomes" id="UP000004507">
    <property type="component" value="Unassembled WGS sequence"/>
</dbReference>
<organism evidence="1 2">
    <name type="scientific">Yoonia vestfoldensis SKA53</name>
    <dbReference type="NCBI Taxonomy" id="314232"/>
    <lineage>
        <taxon>Bacteria</taxon>
        <taxon>Pseudomonadati</taxon>
        <taxon>Pseudomonadota</taxon>
        <taxon>Alphaproteobacteria</taxon>
        <taxon>Rhodobacterales</taxon>
        <taxon>Paracoccaceae</taxon>
        <taxon>Yoonia</taxon>
    </lineage>
</organism>
<gene>
    <name evidence="1" type="ORF">SKA53_03973</name>
</gene>
<protein>
    <submittedName>
        <fullName evidence="1">Uncharacterized protein</fullName>
    </submittedName>
</protein>